<dbReference type="EMBL" id="BTRK01000006">
    <property type="protein sequence ID" value="GMR61614.1"/>
    <property type="molecule type" value="Genomic_DNA"/>
</dbReference>
<comment type="caution">
    <text evidence="1">The sequence shown here is derived from an EMBL/GenBank/DDBJ whole genome shotgun (WGS) entry which is preliminary data.</text>
</comment>
<reference evidence="2" key="1">
    <citation type="submission" date="2022-10" db="EMBL/GenBank/DDBJ databases">
        <title>Genome assembly of Pristionchus species.</title>
        <authorList>
            <person name="Yoshida K."/>
            <person name="Sommer R.J."/>
        </authorList>
    </citation>
    <scope>NUCLEOTIDE SEQUENCE [LARGE SCALE GENOMIC DNA]</scope>
    <source>
        <strain evidence="2">RS5460</strain>
    </source>
</reference>
<gene>
    <name evidence="1" type="ORF">PMAYCL1PPCAC_31809</name>
</gene>
<dbReference type="Proteomes" id="UP001328107">
    <property type="component" value="Unassembled WGS sequence"/>
</dbReference>
<proteinExistence type="predicted"/>
<sequence length="221" mass="24749">MVIASARARYDCEKIEKIVDQVFPCTAEAEFIKSVHARDAWKLLPWRNREESGKRVELISEAEALIRRCFLLKSQYYADCAARLKQNLQTEGYDAQWNIRLPVVETPAPSIEEESLPNWDDFLVDKNSFPVLDDATFSLYLEPSLIGPSDDRSLDSDLIDSSMEFESCGSLVAEGLAMEVDFSSALCPSTPSSPASAIFQNDYFGLAMDCDQDGLPLDILE</sequence>
<protein>
    <submittedName>
        <fullName evidence="1">Uncharacterized protein</fullName>
    </submittedName>
</protein>
<accession>A0AAN5DH13</accession>
<dbReference type="AlphaFoldDB" id="A0AAN5DH13"/>
<organism evidence="1 2">
    <name type="scientific">Pristionchus mayeri</name>
    <dbReference type="NCBI Taxonomy" id="1317129"/>
    <lineage>
        <taxon>Eukaryota</taxon>
        <taxon>Metazoa</taxon>
        <taxon>Ecdysozoa</taxon>
        <taxon>Nematoda</taxon>
        <taxon>Chromadorea</taxon>
        <taxon>Rhabditida</taxon>
        <taxon>Rhabditina</taxon>
        <taxon>Diplogasteromorpha</taxon>
        <taxon>Diplogasteroidea</taxon>
        <taxon>Neodiplogasteridae</taxon>
        <taxon>Pristionchus</taxon>
    </lineage>
</organism>
<evidence type="ECO:0000313" key="2">
    <source>
        <dbReference type="Proteomes" id="UP001328107"/>
    </source>
</evidence>
<keyword evidence="2" id="KW-1185">Reference proteome</keyword>
<evidence type="ECO:0000313" key="1">
    <source>
        <dbReference type="EMBL" id="GMR61614.1"/>
    </source>
</evidence>
<name>A0AAN5DH13_9BILA</name>